<proteinExistence type="predicted"/>
<sequence length="428" mass="49594">MFRTNILSIIPKELLHHVFASLASCASDIGACRLTCHEFHELSSEYFISRAVLAPNLEDLQVLSQNLLRPQFFRHATQLILVEAYNSWEDEDKYDQAFEEEAWTEIPDKDRKLWQDLSRFTDFPNEGPESQECIDISKVQSSAYIPTFYEYTSAIRYNILAELLKILPKLYDVALLDYPSACVEGLVSNMFADENYESRPMWPWRSYDSGRDFCNLFSLLGSTTNMNIRSVTVGPYFFERGRAYWDKHRDENIVVDRRELSHHLLLDAVDAVWAHRSQEETRIIGGLRRLSLPFVLDEYSIVESRRMTSLPTLVKLAAPNLTHLMLDAEWLTHEQPLNAEDAEDDLGLLGFRAFIAQIRFPNIADFSLSGWAYHQTDMEQFLVRHGSTLRKLRLVRNVVFPNSVKSFADFASDQLSLIESEIRELEEK</sequence>
<gene>
    <name evidence="1" type="ORF">ZT1E4_G11577</name>
</gene>
<dbReference type="EMBL" id="LT854266">
    <property type="protein sequence ID" value="SMR62264.1"/>
    <property type="molecule type" value="Genomic_DNA"/>
</dbReference>
<name>A0A2H1H8Z7_ZYMTR</name>
<evidence type="ECO:0008006" key="3">
    <source>
        <dbReference type="Google" id="ProtNLM"/>
    </source>
</evidence>
<evidence type="ECO:0000313" key="1">
    <source>
        <dbReference type="EMBL" id="SMR62264.1"/>
    </source>
</evidence>
<organism evidence="1 2">
    <name type="scientific">Zymoseptoria tritici ST99CH_1E4</name>
    <dbReference type="NCBI Taxonomy" id="1276532"/>
    <lineage>
        <taxon>Eukaryota</taxon>
        <taxon>Fungi</taxon>
        <taxon>Dikarya</taxon>
        <taxon>Ascomycota</taxon>
        <taxon>Pezizomycotina</taxon>
        <taxon>Dothideomycetes</taxon>
        <taxon>Dothideomycetidae</taxon>
        <taxon>Mycosphaerellales</taxon>
        <taxon>Mycosphaerellaceae</taxon>
        <taxon>Zymoseptoria</taxon>
    </lineage>
</organism>
<dbReference type="PROSITE" id="PS51257">
    <property type="entry name" value="PROKAR_LIPOPROTEIN"/>
    <property type="match status" value="1"/>
</dbReference>
<reference evidence="2" key="1">
    <citation type="submission" date="2017-05" db="EMBL/GenBank/DDBJ databases">
        <authorList>
            <person name="Song R."/>
            <person name="Chenine A.L."/>
            <person name="Ruprecht R.M."/>
        </authorList>
    </citation>
    <scope>NUCLEOTIDE SEQUENCE [LARGE SCALE GENOMIC DNA]</scope>
</reference>
<accession>A0A2H1H8Z7</accession>
<protein>
    <recommendedName>
        <fullName evidence="3">F-box domain-containing protein</fullName>
    </recommendedName>
</protein>
<dbReference type="Proteomes" id="UP000245764">
    <property type="component" value="Chromosome 14"/>
</dbReference>
<dbReference type="SUPFAM" id="SSF81383">
    <property type="entry name" value="F-box domain"/>
    <property type="match status" value="1"/>
</dbReference>
<dbReference type="CDD" id="cd09917">
    <property type="entry name" value="F-box_SF"/>
    <property type="match status" value="1"/>
</dbReference>
<dbReference type="AlphaFoldDB" id="A0A2H1H8Z7"/>
<dbReference type="InterPro" id="IPR036047">
    <property type="entry name" value="F-box-like_dom_sf"/>
</dbReference>
<evidence type="ECO:0000313" key="2">
    <source>
        <dbReference type="Proteomes" id="UP000245764"/>
    </source>
</evidence>